<dbReference type="EMBL" id="GG677119">
    <property type="protein sequence ID" value="EER10954.1"/>
    <property type="molecule type" value="Genomic_DNA"/>
</dbReference>
<gene>
    <name evidence="1" type="ORF">Pmar_PMAR021433</name>
</gene>
<feature type="non-terminal residue" evidence="1">
    <location>
        <position position="67"/>
    </location>
</feature>
<dbReference type="AlphaFoldDB" id="C5KX98"/>
<dbReference type="RefSeq" id="XP_002779159.1">
    <property type="nucleotide sequence ID" value="XM_002779113.1"/>
</dbReference>
<dbReference type="InParanoid" id="C5KX98"/>
<dbReference type="Proteomes" id="UP000007800">
    <property type="component" value="Unassembled WGS sequence"/>
</dbReference>
<keyword evidence="2" id="KW-1185">Reference proteome</keyword>
<accession>C5KX98</accession>
<sequence>MVEPSAILFAAVDECQTVDECFKILSRGDASLCQTRGHKNGLNGFCEVRWRNIDQKVLILHYLASEK</sequence>
<reference evidence="1 2" key="1">
    <citation type="submission" date="2008-07" db="EMBL/GenBank/DDBJ databases">
        <authorList>
            <person name="El-Sayed N."/>
            <person name="Caler E."/>
            <person name="Inman J."/>
            <person name="Amedeo P."/>
            <person name="Hass B."/>
            <person name="Wortman J."/>
        </authorList>
    </citation>
    <scope>NUCLEOTIDE SEQUENCE [LARGE SCALE GENOMIC DNA]</scope>
    <source>
        <strain evidence="2">ATCC 50983 / TXsc</strain>
    </source>
</reference>
<name>C5KX98_PERM5</name>
<dbReference type="GeneID" id="9055988"/>
<evidence type="ECO:0000313" key="1">
    <source>
        <dbReference type="EMBL" id="EER10954.1"/>
    </source>
</evidence>
<proteinExistence type="predicted"/>
<organism evidence="2">
    <name type="scientific">Perkinsus marinus (strain ATCC 50983 / TXsc)</name>
    <dbReference type="NCBI Taxonomy" id="423536"/>
    <lineage>
        <taxon>Eukaryota</taxon>
        <taxon>Sar</taxon>
        <taxon>Alveolata</taxon>
        <taxon>Perkinsozoa</taxon>
        <taxon>Perkinsea</taxon>
        <taxon>Perkinsida</taxon>
        <taxon>Perkinsidae</taxon>
        <taxon>Perkinsus</taxon>
    </lineage>
</organism>
<protein>
    <submittedName>
        <fullName evidence="1">Uncharacterized protein</fullName>
    </submittedName>
</protein>
<evidence type="ECO:0000313" key="2">
    <source>
        <dbReference type="Proteomes" id="UP000007800"/>
    </source>
</evidence>